<protein>
    <submittedName>
        <fullName evidence="1">Uncharacterized protein</fullName>
    </submittedName>
</protein>
<sequence length="104" mass="11981">MAGMAALPVDAYDHDDPLEILRMLPRRFHEQFKAEYEPAAAAAQRVQGYRQLQDLLRLWRLRAVAYSAPGFEDRFQAVRGAVRTCRLEGSVPIEEAIPDWPDRR</sequence>
<organism evidence="1 2">
    <name type="scientific">Acrocarpospora macrocephala</name>
    <dbReference type="NCBI Taxonomy" id="150177"/>
    <lineage>
        <taxon>Bacteria</taxon>
        <taxon>Bacillati</taxon>
        <taxon>Actinomycetota</taxon>
        <taxon>Actinomycetes</taxon>
        <taxon>Streptosporangiales</taxon>
        <taxon>Streptosporangiaceae</taxon>
        <taxon>Acrocarpospora</taxon>
    </lineage>
</organism>
<dbReference type="Pfam" id="PF19760">
    <property type="entry name" value="DUF6247"/>
    <property type="match status" value="1"/>
</dbReference>
<evidence type="ECO:0000313" key="2">
    <source>
        <dbReference type="Proteomes" id="UP000331127"/>
    </source>
</evidence>
<dbReference type="InterPro" id="IPR046214">
    <property type="entry name" value="DUF6247"/>
</dbReference>
<dbReference type="EMBL" id="BLAE01000003">
    <property type="protein sequence ID" value="GES06651.1"/>
    <property type="molecule type" value="Genomic_DNA"/>
</dbReference>
<gene>
    <name evidence="1" type="ORF">Amac_002460</name>
</gene>
<evidence type="ECO:0000313" key="1">
    <source>
        <dbReference type="EMBL" id="GES06651.1"/>
    </source>
</evidence>
<dbReference type="Proteomes" id="UP000331127">
    <property type="component" value="Unassembled WGS sequence"/>
</dbReference>
<reference evidence="1 2" key="1">
    <citation type="submission" date="2019-10" db="EMBL/GenBank/DDBJ databases">
        <title>Whole genome shotgun sequence of Acrocarpospora macrocephala NBRC 16266.</title>
        <authorList>
            <person name="Ichikawa N."/>
            <person name="Kimura A."/>
            <person name="Kitahashi Y."/>
            <person name="Komaki H."/>
            <person name="Oguchi A."/>
        </authorList>
    </citation>
    <scope>NUCLEOTIDE SEQUENCE [LARGE SCALE GENOMIC DNA]</scope>
    <source>
        <strain evidence="1 2">NBRC 16266</strain>
    </source>
</reference>
<dbReference type="AlphaFoldDB" id="A0A5M3WHP6"/>
<accession>A0A5M3WHP6</accession>
<name>A0A5M3WHP6_9ACTN</name>
<proteinExistence type="predicted"/>
<comment type="caution">
    <text evidence="1">The sequence shown here is derived from an EMBL/GenBank/DDBJ whole genome shotgun (WGS) entry which is preliminary data.</text>
</comment>
<keyword evidence="2" id="KW-1185">Reference proteome</keyword>